<keyword evidence="3 5" id="KW-1133">Transmembrane helix</keyword>
<evidence type="ECO:0000256" key="4">
    <source>
        <dbReference type="ARBA" id="ARBA00023136"/>
    </source>
</evidence>
<dbReference type="GO" id="GO:0015171">
    <property type="term" value="F:amino acid transmembrane transporter activity"/>
    <property type="evidence" value="ECO:0007669"/>
    <property type="project" value="TreeGrafter"/>
</dbReference>
<dbReference type="PANTHER" id="PTHR43243">
    <property type="entry name" value="INNER MEMBRANE TRANSPORTER YGJI-RELATED"/>
    <property type="match status" value="1"/>
</dbReference>
<evidence type="ECO:0000256" key="1">
    <source>
        <dbReference type="ARBA" id="ARBA00004141"/>
    </source>
</evidence>
<evidence type="ECO:0000313" key="6">
    <source>
        <dbReference type="EMBL" id="RUS85465.1"/>
    </source>
</evidence>
<organism evidence="6 7">
    <name type="scientific">Elysia chlorotica</name>
    <name type="common">Eastern emerald elysia</name>
    <name type="synonym">Sea slug</name>
    <dbReference type="NCBI Taxonomy" id="188477"/>
    <lineage>
        <taxon>Eukaryota</taxon>
        <taxon>Metazoa</taxon>
        <taxon>Spiralia</taxon>
        <taxon>Lophotrochozoa</taxon>
        <taxon>Mollusca</taxon>
        <taxon>Gastropoda</taxon>
        <taxon>Heterobranchia</taxon>
        <taxon>Euthyneura</taxon>
        <taxon>Panpulmonata</taxon>
        <taxon>Sacoglossa</taxon>
        <taxon>Placobranchoidea</taxon>
        <taxon>Plakobranchidae</taxon>
        <taxon>Elysia</taxon>
    </lineage>
</organism>
<accession>A0A3S0ZTI0</accession>
<dbReference type="STRING" id="188477.A0A3S0ZTI0"/>
<dbReference type="Gene3D" id="1.20.1740.10">
    <property type="entry name" value="Amino acid/polyamine transporter I"/>
    <property type="match status" value="1"/>
</dbReference>
<feature type="transmembrane region" description="Helical" evidence="5">
    <location>
        <begin position="61"/>
        <end position="80"/>
    </location>
</feature>
<name>A0A3S0ZTI0_ELYCH</name>
<dbReference type="GO" id="GO:0005886">
    <property type="term" value="C:plasma membrane"/>
    <property type="evidence" value="ECO:0007669"/>
    <property type="project" value="TreeGrafter"/>
</dbReference>
<comment type="subcellular location">
    <subcellularLocation>
        <location evidence="1">Membrane</location>
        <topology evidence="1">Multi-pass membrane protein</topology>
    </subcellularLocation>
</comment>
<sequence>MSFLQRMVRRKVLTLEDKEATDLNRCLSVIDLIFLGIGSTMGAGLYVIIGEVGRDIAGPSVIVSFFVAAVTSAFAGLCYAEFAARIPRAGSAYVYSYVTVGELMA</sequence>
<evidence type="ECO:0000256" key="5">
    <source>
        <dbReference type="SAM" id="Phobius"/>
    </source>
</evidence>
<dbReference type="OrthoDB" id="6282039at2759"/>
<feature type="non-terminal residue" evidence="6">
    <location>
        <position position="105"/>
    </location>
</feature>
<gene>
    <name evidence="6" type="ORF">EGW08_006798</name>
</gene>
<dbReference type="Proteomes" id="UP000271974">
    <property type="component" value="Unassembled WGS sequence"/>
</dbReference>
<evidence type="ECO:0008006" key="8">
    <source>
        <dbReference type="Google" id="ProtNLM"/>
    </source>
</evidence>
<dbReference type="PANTHER" id="PTHR43243:SF105">
    <property type="entry name" value="CATIONIC AMINO ACID TRANSPORTER C-TERMINAL DOMAIN-CONTAINING PROTEIN"/>
    <property type="match status" value="1"/>
</dbReference>
<evidence type="ECO:0000313" key="7">
    <source>
        <dbReference type="Proteomes" id="UP000271974"/>
    </source>
</evidence>
<keyword evidence="4 5" id="KW-0472">Membrane</keyword>
<evidence type="ECO:0000256" key="3">
    <source>
        <dbReference type="ARBA" id="ARBA00022989"/>
    </source>
</evidence>
<evidence type="ECO:0000256" key="2">
    <source>
        <dbReference type="ARBA" id="ARBA00022692"/>
    </source>
</evidence>
<comment type="caution">
    <text evidence="6">The sequence shown here is derived from an EMBL/GenBank/DDBJ whole genome shotgun (WGS) entry which is preliminary data.</text>
</comment>
<dbReference type="InterPro" id="IPR002293">
    <property type="entry name" value="AA/rel_permease1"/>
</dbReference>
<dbReference type="EMBL" id="RQTK01000169">
    <property type="protein sequence ID" value="RUS85465.1"/>
    <property type="molecule type" value="Genomic_DNA"/>
</dbReference>
<dbReference type="AlphaFoldDB" id="A0A3S0ZTI0"/>
<reference evidence="6 7" key="1">
    <citation type="submission" date="2019-01" db="EMBL/GenBank/DDBJ databases">
        <title>A draft genome assembly of the solar-powered sea slug Elysia chlorotica.</title>
        <authorList>
            <person name="Cai H."/>
            <person name="Li Q."/>
            <person name="Fang X."/>
            <person name="Li J."/>
            <person name="Curtis N.E."/>
            <person name="Altenburger A."/>
            <person name="Shibata T."/>
            <person name="Feng M."/>
            <person name="Maeda T."/>
            <person name="Schwartz J.A."/>
            <person name="Shigenobu S."/>
            <person name="Lundholm N."/>
            <person name="Nishiyama T."/>
            <person name="Yang H."/>
            <person name="Hasebe M."/>
            <person name="Li S."/>
            <person name="Pierce S.K."/>
            <person name="Wang J."/>
        </authorList>
    </citation>
    <scope>NUCLEOTIDE SEQUENCE [LARGE SCALE GENOMIC DNA]</scope>
    <source>
        <strain evidence="6">EC2010</strain>
        <tissue evidence="6">Whole organism of an adult</tissue>
    </source>
</reference>
<dbReference type="Pfam" id="PF13520">
    <property type="entry name" value="AA_permease_2"/>
    <property type="match status" value="1"/>
</dbReference>
<proteinExistence type="predicted"/>
<protein>
    <recommendedName>
        <fullName evidence="8">Amino acid permease/ SLC12A domain-containing protein</fullName>
    </recommendedName>
</protein>
<keyword evidence="2 5" id="KW-0812">Transmembrane</keyword>
<feature type="transmembrane region" description="Helical" evidence="5">
    <location>
        <begin position="26"/>
        <end position="49"/>
    </location>
</feature>
<keyword evidence="7" id="KW-1185">Reference proteome</keyword>